<reference evidence="5" key="2">
    <citation type="submission" date="2021-04" db="EMBL/GenBank/DDBJ databases">
        <authorList>
            <person name="Gilroy R."/>
        </authorList>
    </citation>
    <scope>NUCLEOTIDE SEQUENCE</scope>
    <source>
        <strain evidence="5">CHK187-11901</strain>
    </source>
</reference>
<name>A0A9D2NT52_9FIRM</name>
<evidence type="ECO:0000313" key="6">
    <source>
        <dbReference type="Proteomes" id="UP000823896"/>
    </source>
</evidence>
<dbReference type="InterPro" id="IPR013123">
    <property type="entry name" value="SpoU_subst-bd"/>
</dbReference>
<gene>
    <name evidence="5" type="primary">rlmB</name>
    <name evidence="5" type="ORF">H9702_03920</name>
</gene>
<protein>
    <submittedName>
        <fullName evidence="5">23S rRNA (Guanosine(2251)-2'-O)-methyltransferase RlmB</fullName>
    </submittedName>
</protein>
<evidence type="ECO:0000256" key="3">
    <source>
        <dbReference type="ARBA" id="ARBA00022679"/>
    </source>
</evidence>
<dbReference type="SMART" id="SM00967">
    <property type="entry name" value="SpoU_sub_bind"/>
    <property type="match status" value="1"/>
</dbReference>
<dbReference type="SUPFAM" id="SSF55315">
    <property type="entry name" value="L30e-like"/>
    <property type="match status" value="1"/>
</dbReference>
<dbReference type="GO" id="GO:0008173">
    <property type="term" value="F:RNA methyltransferase activity"/>
    <property type="evidence" value="ECO:0007669"/>
    <property type="project" value="InterPro"/>
</dbReference>
<dbReference type="Gene3D" id="3.40.1280.10">
    <property type="match status" value="1"/>
</dbReference>
<dbReference type="InterPro" id="IPR001537">
    <property type="entry name" value="SpoU_MeTrfase"/>
</dbReference>
<dbReference type="InterPro" id="IPR004441">
    <property type="entry name" value="rRNA_MeTrfase_TrmH"/>
</dbReference>
<keyword evidence="3" id="KW-0808">Transferase</keyword>
<organism evidence="5 6">
    <name type="scientific">Candidatus Merdibacter merdavium</name>
    <dbReference type="NCBI Taxonomy" id="2838692"/>
    <lineage>
        <taxon>Bacteria</taxon>
        <taxon>Bacillati</taxon>
        <taxon>Bacillota</taxon>
        <taxon>Erysipelotrichia</taxon>
        <taxon>Erysipelotrichales</taxon>
        <taxon>Erysipelotrichaceae</taxon>
        <taxon>Merdibacter</taxon>
    </lineage>
</organism>
<dbReference type="InterPro" id="IPR029026">
    <property type="entry name" value="tRNA_m1G_MTases_N"/>
</dbReference>
<dbReference type="PANTHER" id="PTHR46429">
    <property type="entry name" value="23S RRNA (GUANOSINE-2'-O-)-METHYLTRANSFERASE RLMB"/>
    <property type="match status" value="1"/>
</dbReference>
<proteinExistence type="inferred from homology"/>
<comment type="similarity">
    <text evidence="1">Belongs to the class IV-like SAM-binding methyltransferase superfamily. RNA methyltransferase TrmH family.</text>
</comment>
<dbReference type="NCBIfam" id="TIGR00186">
    <property type="entry name" value="rRNA_methyl_3"/>
    <property type="match status" value="1"/>
</dbReference>
<dbReference type="GO" id="GO:0032259">
    <property type="term" value="P:methylation"/>
    <property type="evidence" value="ECO:0007669"/>
    <property type="project" value="UniProtKB-KW"/>
</dbReference>
<dbReference type="GO" id="GO:0003723">
    <property type="term" value="F:RNA binding"/>
    <property type="evidence" value="ECO:0007669"/>
    <property type="project" value="InterPro"/>
</dbReference>
<dbReference type="Proteomes" id="UP000823896">
    <property type="component" value="Unassembled WGS sequence"/>
</dbReference>
<dbReference type="SUPFAM" id="SSF75217">
    <property type="entry name" value="alpha/beta knot"/>
    <property type="match status" value="1"/>
</dbReference>
<evidence type="ECO:0000259" key="4">
    <source>
        <dbReference type="SMART" id="SM00967"/>
    </source>
</evidence>
<dbReference type="FunFam" id="3.40.1280.10:FF:000008">
    <property type="entry name" value="Group 3 RNA methyltransferase TrmH"/>
    <property type="match status" value="1"/>
</dbReference>
<dbReference type="GO" id="GO:0006396">
    <property type="term" value="P:RNA processing"/>
    <property type="evidence" value="ECO:0007669"/>
    <property type="project" value="InterPro"/>
</dbReference>
<keyword evidence="2" id="KW-0489">Methyltransferase</keyword>
<dbReference type="AlphaFoldDB" id="A0A9D2NT52"/>
<feature type="domain" description="RNA 2-O ribose methyltransferase substrate binding" evidence="4">
    <location>
        <begin position="4"/>
        <end position="76"/>
    </location>
</feature>
<accession>A0A9D2NT52</accession>
<reference evidence="5" key="1">
    <citation type="journal article" date="2021" name="PeerJ">
        <title>Extensive microbial diversity within the chicken gut microbiome revealed by metagenomics and culture.</title>
        <authorList>
            <person name="Gilroy R."/>
            <person name="Ravi A."/>
            <person name="Getino M."/>
            <person name="Pursley I."/>
            <person name="Horton D.L."/>
            <person name="Alikhan N.F."/>
            <person name="Baker D."/>
            <person name="Gharbi K."/>
            <person name="Hall N."/>
            <person name="Watson M."/>
            <person name="Adriaenssens E.M."/>
            <person name="Foster-Nyarko E."/>
            <person name="Jarju S."/>
            <person name="Secka A."/>
            <person name="Antonio M."/>
            <person name="Oren A."/>
            <person name="Chaudhuri R.R."/>
            <person name="La Ragione R."/>
            <person name="Hildebrand F."/>
            <person name="Pallen M.J."/>
        </authorList>
    </citation>
    <scope>NUCLEOTIDE SEQUENCE</scope>
    <source>
        <strain evidence="5">CHK187-11901</strain>
    </source>
</reference>
<comment type="caution">
    <text evidence="5">The sequence shown here is derived from an EMBL/GenBank/DDBJ whole genome shotgun (WGS) entry which is preliminary data.</text>
</comment>
<dbReference type="CDD" id="cd18103">
    <property type="entry name" value="SpoU-like_RlmB"/>
    <property type="match status" value="1"/>
</dbReference>
<dbReference type="Gene3D" id="3.30.1330.30">
    <property type="match status" value="1"/>
</dbReference>
<dbReference type="Pfam" id="PF08032">
    <property type="entry name" value="SpoU_sub_bind"/>
    <property type="match status" value="1"/>
</dbReference>
<sequence length="241" mass="26737">MTQFVYGKNVIAQLLEDGQRIHEIWILQGFRDQKLVQRIQRANVPVKWVSRSQLDAKVKTTHHQGVAACIDAYRTYSVDEILQRVPKGKNGLIIMLDELEDPHNLGAIMRSADAVGADGIIIGKHRSVSLTPTVAKVSTGAINSVPVCAAANLAQTLQYLKKNGYWVVGADMENARDYREGDYQVPLVLVIGSEGFGLRPLIKKQCDYFVRLPMSGKVNSLNASVACAVLLYKIYEQRCPL</sequence>
<dbReference type="EMBL" id="DWWM01000023">
    <property type="protein sequence ID" value="HJC36258.1"/>
    <property type="molecule type" value="Genomic_DNA"/>
</dbReference>
<dbReference type="InterPro" id="IPR029028">
    <property type="entry name" value="Alpha/beta_knot_MTases"/>
</dbReference>
<dbReference type="GO" id="GO:0005829">
    <property type="term" value="C:cytosol"/>
    <property type="evidence" value="ECO:0007669"/>
    <property type="project" value="TreeGrafter"/>
</dbReference>
<evidence type="ECO:0000256" key="1">
    <source>
        <dbReference type="ARBA" id="ARBA00007228"/>
    </source>
</evidence>
<evidence type="ECO:0000256" key="2">
    <source>
        <dbReference type="ARBA" id="ARBA00022603"/>
    </source>
</evidence>
<dbReference type="Pfam" id="PF00588">
    <property type="entry name" value="SpoU_methylase"/>
    <property type="match status" value="1"/>
</dbReference>
<dbReference type="InterPro" id="IPR029064">
    <property type="entry name" value="Ribosomal_eL30-like_sf"/>
</dbReference>
<dbReference type="PANTHER" id="PTHR46429:SF1">
    <property type="entry name" value="23S RRNA (GUANOSINE-2'-O-)-METHYLTRANSFERASE RLMB"/>
    <property type="match status" value="1"/>
</dbReference>
<evidence type="ECO:0000313" key="5">
    <source>
        <dbReference type="EMBL" id="HJC36258.1"/>
    </source>
</evidence>